<sequence length="152" mass="16600">MSAESENPGDAGSAVAPDTIDRIDADGSVPAARVYERLREIVDPCSAATGSNLNIVEMGLVKSVEVEDGHVDVEMRLTSPMCHMVPYFIEEVEGEVGDLDGVESVELETDHGFEWSEELMSEAAQRKRQALLDEHASRYREEQSDESAVSDA</sequence>
<dbReference type="Gene3D" id="3.30.300.130">
    <property type="entry name" value="Fe-S cluster assembly (FSCA)"/>
    <property type="match status" value="1"/>
</dbReference>
<evidence type="ECO:0000313" key="4">
    <source>
        <dbReference type="Proteomes" id="UP001597085"/>
    </source>
</evidence>
<dbReference type="Proteomes" id="UP001597085">
    <property type="component" value="Unassembled WGS sequence"/>
</dbReference>
<organism evidence="3 4">
    <name type="scientific">Halobellus rarus</name>
    <dbReference type="NCBI Taxonomy" id="1126237"/>
    <lineage>
        <taxon>Archaea</taxon>
        <taxon>Methanobacteriati</taxon>
        <taxon>Methanobacteriota</taxon>
        <taxon>Stenosarchaea group</taxon>
        <taxon>Halobacteria</taxon>
        <taxon>Halobacteriales</taxon>
        <taxon>Haloferacaceae</taxon>
        <taxon>Halobellus</taxon>
    </lineage>
</organism>
<reference evidence="3 4" key="1">
    <citation type="journal article" date="2019" name="Int. J. Syst. Evol. Microbiol.">
        <title>The Global Catalogue of Microorganisms (GCM) 10K type strain sequencing project: providing services to taxonomists for standard genome sequencing and annotation.</title>
        <authorList>
            <consortium name="The Broad Institute Genomics Platform"/>
            <consortium name="The Broad Institute Genome Sequencing Center for Infectious Disease"/>
            <person name="Wu L."/>
            <person name="Ma J."/>
        </authorList>
    </citation>
    <scope>NUCLEOTIDE SEQUENCE [LARGE SCALE GENOMIC DNA]</scope>
    <source>
        <strain evidence="3 4">CGMCC 1.12121</strain>
    </source>
</reference>
<dbReference type="SUPFAM" id="SSF117916">
    <property type="entry name" value="Fe-S cluster assembly (FSCA) domain-like"/>
    <property type="match status" value="1"/>
</dbReference>
<dbReference type="PANTHER" id="PTHR42831:SF1">
    <property type="entry name" value="FE-S PROTEIN MATURATION AUXILIARY FACTOR YITW"/>
    <property type="match status" value="1"/>
</dbReference>
<evidence type="ECO:0000313" key="3">
    <source>
        <dbReference type="EMBL" id="MFD1599284.1"/>
    </source>
</evidence>
<dbReference type="PANTHER" id="PTHR42831">
    <property type="entry name" value="FE-S PROTEIN MATURATION AUXILIARY FACTOR YITW"/>
    <property type="match status" value="1"/>
</dbReference>
<evidence type="ECO:0000256" key="1">
    <source>
        <dbReference type="SAM" id="MobiDB-lite"/>
    </source>
</evidence>
<feature type="region of interest" description="Disordered" evidence="1">
    <location>
        <begin position="1"/>
        <end position="23"/>
    </location>
</feature>
<dbReference type="RefSeq" id="WP_256422688.1">
    <property type="nucleotide sequence ID" value="NZ_JANHDI010000014.1"/>
</dbReference>
<protein>
    <submittedName>
        <fullName evidence="3">Metal-sulfur cluster assembly factor</fullName>
    </submittedName>
</protein>
<dbReference type="Pfam" id="PF01883">
    <property type="entry name" value="FeS_assembly_P"/>
    <property type="match status" value="1"/>
</dbReference>
<accession>A0ABD6CPB6</accession>
<dbReference type="InterPro" id="IPR034904">
    <property type="entry name" value="FSCA_dom_sf"/>
</dbReference>
<comment type="caution">
    <text evidence="3">The sequence shown here is derived from an EMBL/GenBank/DDBJ whole genome shotgun (WGS) entry which is preliminary data.</text>
</comment>
<dbReference type="InterPro" id="IPR002744">
    <property type="entry name" value="MIP18-like"/>
</dbReference>
<proteinExistence type="predicted"/>
<gene>
    <name evidence="3" type="ORF">ACFSBX_09990</name>
</gene>
<evidence type="ECO:0000259" key="2">
    <source>
        <dbReference type="Pfam" id="PF01883"/>
    </source>
</evidence>
<name>A0ABD6CPB6_9EURY</name>
<keyword evidence="4" id="KW-1185">Reference proteome</keyword>
<dbReference type="InterPro" id="IPR052339">
    <property type="entry name" value="Fe-S_Maturation_MIP18"/>
</dbReference>
<dbReference type="EMBL" id="JBHUDK010000008">
    <property type="protein sequence ID" value="MFD1599284.1"/>
    <property type="molecule type" value="Genomic_DNA"/>
</dbReference>
<feature type="domain" description="MIP18 family-like" evidence="2">
    <location>
        <begin position="32"/>
        <end position="106"/>
    </location>
</feature>
<dbReference type="AlphaFoldDB" id="A0ABD6CPB6"/>